<comment type="caution">
    <text evidence="3">The sequence shown here is derived from an EMBL/GenBank/DDBJ whole genome shotgun (WGS) entry which is preliminary data.</text>
</comment>
<dbReference type="EMBL" id="BAABDD010000007">
    <property type="protein sequence ID" value="GAA3740169.1"/>
    <property type="molecule type" value="Genomic_DNA"/>
</dbReference>
<dbReference type="Pfam" id="PF07221">
    <property type="entry name" value="GlcNAc_2-epim"/>
    <property type="match status" value="1"/>
</dbReference>
<comment type="similarity">
    <text evidence="1">Belongs to the N-acylglucosamine 2-epimerase family.</text>
</comment>
<dbReference type="Gene3D" id="1.50.10.10">
    <property type="match status" value="1"/>
</dbReference>
<keyword evidence="2" id="KW-0413">Isomerase</keyword>
<evidence type="ECO:0000256" key="2">
    <source>
        <dbReference type="ARBA" id="ARBA00023235"/>
    </source>
</evidence>
<proteinExistence type="inferred from homology"/>
<evidence type="ECO:0000313" key="4">
    <source>
        <dbReference type="Proteomes" id="UP001500908"/>
    </source>
</evidence>
<dbReference type="Proteomes" id="UP001500908">
    <property type="component" value="Unassembled WGS sequence"/>
</dbReference>
<organism evidence="3 4">
    <name type="scientific">Salinactinospora qingdaonensis</name>
    <dbReference type="NCBI Taxonomy" id="702744"/>
    <lineage>
        <taxon>Bacteria</taxon>
        <taxon>Bacillati</taxon>
        <taxon>Actinomycetota</taxon>
        <taxon>Actinomycetes</taxon>
        <taxon>Streptosporangiales</taxon>
        <taxon>Nocardiopsidaceae</taxon>
        <taxon>Salinactinospora</taxon>
    </lineage>
</organism>
<dbReference type="InterPro" id="IPR012341">
    <property type="entry name" value="6hp_glycosidase-like_sf"/>
</dbReference>
<gene>
    <name evidence="3" type="ORF">GCM10022402_19930</name>
</gene>
<evidence type="ECO:0008006" key="5">
    <source>
        <dbReference type="Google" id="ProtNLM"/>
    </source>
</evidence>
<evidence type="ECO:0000256" key="1">
    <source>
        <dbReference type="ARBA" id="ARBA00008558"/>
    </source>
</evidence>
<sequence>MGFNSQAETMTVAGKVTGINDNDKTFTLQTRGGDVVEVNVGETTNYQVMSNVDGVPRDRTEIMDNYGGDEVLQNLHRYLAQDALVFARGNNLEYDDRQRFEGRIVYLLPAQRGGTYGFEETHWWIDQISRLADRWLDQLFSGERQYTSEDFARSYRTYLNPLGQAGQNTVQECATLSRLIYGLASTYLLTGTERYFYAAKAAVDYQRQAFRSLSHDGKHCFWAFGRRREDVGERLLPASEFGDDYGAIPLYEQIYALAGLAQYYRITADWAVLEDIRRTLRTFYDYFRDSPEAKERGFPGMGGYFSHLDPVTRRPDVAALGANRSRKNWNSVGDHIPAYLVNLILALDPLPRRSGREELESLQADAIAMLEETVSLITQKFPDENSDYVNERFHADWTPDHEYRWQQNRAIVGHNLKIAWNLTRCSFYLQDYERELSNRGQHEAAGRIQALHRQCIELARRLGDRMAEIGAVDPFHGGVFDAVERQPHNGMPIEFTWETTKDFWQQEQGILAYLALYGATHERHYLELAQECAAFWNLFFLDRDNQGIFFRATEGGLPIVQGMYGQKGGHSVSGYHAFELNYLAHLYTRTYVERDEEDRDFTLYFKVLNTRGQESINVLPDFVPPGRVEIAEIHANGVDYTTDLKPHDPTDFQILVDDLPTSSEDGSISLAVRFAVH</sequence>
<accession>A0ABP7FIR4</accession>
<dbReference type="SUPFAM" id="SSF48208">
    <property type="entry name" value="Six-hairpin glycosidases"/>
    <property type="match status" value="1"/>
</dbReference>
<name>A0ABP7FIR4_9ACTN</name>
<keyword evidence="4" id="KW-1185">Reference proteome</keyword>
<evidence type="ECO:0000313" key="3">
    <source>
        <dbReference type="EMBL" id="GAA3740169.1"/>
    </source>
</evidence>
<protein>
    <recommendedName>
        <fullName evidence="5">N-acyl-D-glucosamine 2-epimerase</fullName>
    </recommendedName>
</protein>
<dbReference type="RefSeq" id="WP_344970002.1">
    <property type="nucleotide sequence ID" value="NZ_BAABDD010000007.1"/>
</dbReference>
<reference evidence="4" key="1">
    <citation type="journal article" date="2019" name="Int. J. Syst. Evol. Microbiol.">
        <title>The Global Catalogue of Microorganisms (GCM) 10K type strain sequencing project: providing services to taxonomists for standard genome sequencing and annotation.</title>
        <authorList>
            <consortium name="The Broad Institute Genomics Platform"/>
            <consortium name="The Broad Institute Genome Sequencing Center for Infectious Disease"/>
            <person name="Wu L."/>
            <person name="Ma J."/>
        </authorList>
    </citation>
    <scope>NUCLEOTIDE SEQUENCE [LARGE SCALE GENOMIC DNA]</scope>
    <source>
        <strain evidence="4">JCM 17137</strain>
    </source>
</reference>
<dbReference type="InterPro" id="IPR010819">
    <property type="entry name" value="AGE/CE"/>
</dbReference>
<dbReference type="InterPro" id="IPR008928">
    <property type="entry name" value="6-hairpin_glycosidase_sf"/>
</dbReference>